<dbReference type="EMBL" id="NCKW01004859">
    <property type="protein sequence ID" value="POM74532.1"/>
    <property type="molecule type" value="Genomic_DNA"/>
</dbReference>
<dbReference type="AlphaFoldDB" id="A0A2P4Y9Q6"/>
<accession>A0A2P4Y9Q6</accession>
<proteinExistence type="predicted"/>
<dbReference type="OrthoDB" id="162805at2759"/>
<protein>
    <submittedName>
        <fullName evidence="1">Uncharacterized protein</fullName>
    </submittedName>
</protein>
<keyword evidence="2" id="KW-1185">Reference proteome</keyword>
<gene>
    <name evidence="1" type="ORF">PHPALM_8497</name>
</gene>
<organism evidence="1 2">
    <name type="scientific">Phytophthora palmivora</name>
    <dbReference type="NCBI Taxonomy" id="4796"/>
    <lineage>
        <taxon>Eukaryota</taxon>
        <taxon>Sar</taxon>
        <taxon>Stramenopiles</taxon>
        <taxon>Oomycota</taxon>
        <taxon>Peronosporomycetes</taxon>
        <taxon>Peronosporales</taxon>
        <taxon>Peronosporaceae</taxon>
        <taxon>Phytophthora</taxon>
    </lineage>
</organism>
<reference evidence="1 2" key="1">
    <citation type="journal article" date="2017" name="Genome Biol. Evol.">
        <title>Phytophthora megakarya and P. palmivora, closely related causal agents of cacao black pod rot, underwent increases in genome sizes and gene numbers by different mechanisms.</title>
        <authorList>
            <person name="Ali S.S."/>
            <person name="Shao J."/>
            <person name="Lary D.J."/>
            <person name="Kronmiller B."/>
            <person name="Shen D."/>
            <person name="Strem M.D."/>
            <person name="Amoako-Attah I."/>
            <person name="Akrofi A.Y."/>
            <person name="Begoude B.A."/>
            <person name="Ten Hoopen G.M."/>
            <person name="Coulibaly K."/>
            <person name="Kebe B.I."/>
            <person name="Melnick R.L."/>
            <person name="Guiltinan M.J."/>
            <person name="Tyler B.M."/>
            <person name="Meinhardt L.W."/>
            <person name="Bailey B.A."/>
        </authorList>
    </citation>
    <scope>NUCLEOTIDE SEQUENCE [LARGE SCALE GENOMIC DNA]</scope>
    <source>
        <strain evidence="2">sbr112.9</strain>
    </source>
</reference>
<evidence type="ECO:0000313" key="2">
    <source>
        <dbReference type="Proteomes" id="UP000237271"/>
    </source>
</evidence>
<name>A0A2P4Y9Q6_9STRA</name>
<evidence type="ECO:0000313" key="1">
    <source>
        <dbReference type="EMBL" id="POM74532.1"/>
    </source>
</evidence>
<comment type="caution">
    <text evidence="1">The sequence shown here is derived from an EMBL/GenBank/DDBJ whole genome shotgun (WGS) entry which is preliminary data.</text>
</comment>
<dbReference type="Proteomes" id="UP000237271">
    <property type="component" value="Unassembled WGS sequence"/>
</dbReference>
<sequence>MSNNRSMNVPVAVRDAIRNYQPLPGFTLVPPKAGERSIILQWGVRVTVELDWKICTGWICLGSESCRQHHKIIKLYEKTSKATKHLKDVHSITSDKSTVFGALLSREMTLPALGEYEESRLLNELVTNERYRTTTNAQTVTDAIGELYASVKGEITNFIFENIVPNITFFYCFRGSSKTQGERYLGLRIYCIDNKCRFRSFLLGTRHFRPSYGERDGGIRIPFKRWIDQILFDFGLSANNSFGGTSDAGADVKWMLTEGLKLQWEWCNPHLTNTATKAACGIVNYKSQSKNKG</sequence>